<keyword evidence="3" id="KW-1185">Reference proteome</keyword>
<feature type="transmembrane region" description="Helical" evidence="1">
    <location>
        <begin position="7"/>
        <end position="29"/>
    </location>
</feature>
<dbReference type="Proteomes" id="UP000798808">
    <property type="component" value="Unassembled WGS sequence"/>
</dbReference>
<comment type="caution">
    <text evidence="2">The sequence shown here is derived from an EMBL/GenBank/DDBJ whole genome shotgun (WGS) entry which is preliminary data.</text>
</comment>
<sequence length="180" mass="21113">MKRFFSIIFLCIFLTYHLGYYGVYMIMWYKIESHWQQKVSGTALNTSELRKISTPLSLPYSADQQEYQAASGSIQINGKFYRFVKYKYAQDSLHLLYVNDNKMEELHDALRDWAVSFTSIPVSKNGNVEMWKSMSKDFIFLLSLYLNVQKGAEWSNTFGDYHNKWLTHFISVPSPPPKIC</sequence>
<dbReference type="EMBL" id="SMLW01000382">
    <property type="protein sequence ID" value="MTI24213.1"/>
    <property type="molecule type" value="Genomic_DNA"/>
</dbReference>
<evidence type="ECO:0000256" key="1">
    <source>
        <dbReference type="SAM" id="Phobius"/>
    </source>
</evidence>
<evidence type="ECO:0000313" key="2">
    <source>
        <dbReference type="EMBL" id="MTI24213.1"/>
    </source>
</evidence>
<keyword evidence="1" id="KW-1133">Transmembrane helix</keyword>
<evidence type="ECO:0000313" key="3">
    <source>
        <dbReference type="Proteomes" id="UP000798808"/>
    </source>
</evidence>
<keyword evidence="1" id="KW-0812">Transmembrane</keyword>
<accession>A0ABW9RLG5</accession>
<reference evidence="2 3" key="1">
    <citation type="submission" date="2019-02" db="EMBL/GenBank/DDBJ databases">
        <authorList>
            <person name="Goldberg S.R."/>
            <person name="Haltli B.A."/>
            <person name="Correa H."/>
            <person name="Russell K.G."/>
        </authorList>
    </citation>
    <scope>NUCLEOTIDE SEQUENCE [LARGE SCALE GENOMIC DNA]</scope>
    <source>
        <strain evidence="2 3">JCM 16186</strain>
    </source>
</reference>
<dbReference type="RefSeq" id="WP_155169979.1">
    <property type="nucleotide sequence ID" value="NZ_BAAAFL010000049.1"/>
</dbReference>
<gene>
    <name evidence="2" type="ORF">E1163_04575</name>
</gene>
<keyword evidence="1" id="KW-0472">Membrane</keyword>
<name>A0ABW9RLG5_9BACT</name>
<protein>
    <submittedName>
        <fullName evidence="2">Uncharacterized protein</fullName>
    </submittedName>
</protein>
<organism evidence="2 3">
    <name type="scientific">Fulvivirga kasyanovii</name>
    <dbReference type="NCBI Taxonomy" id="396812"/>
    <lineage>
        <taxon>Bacteria</taxon>
        <taxon>Pseudomonadati</taxon>
        <taxon>Bacteroidota</taxon>
        <taxon>Cytophagia</taxon>
        <taxon>Cytophagales</taxon>
        <taxon>Fulvivirgaceae</taxon>
        <taxon>Fulvivirga</taxon>
    </lineage>
</organism>
<proteinExistence type="predicted"/>